<dbReference type="SMART" id="SM00283">
    <property type="entry name" value="MA"/>
    <property type="match status" value="1"/>
</dbReference>
<accession>A0A1S8NHU7</accession>
<feature type="domain" description="Methyl-accepting transducer" evidence="5">
    <location>
        <begin position="284"/>
        <end position="521"/>
    </location>
</feature>
<keyword evidence="4" id="KW-0472">Membrane</keyword>
<dbReference type="PANTHER" id="PTHR32089">
    <property type="entry name" value="METHYL-ACCEPTING CHEMOTAXIS PROTEIN MCPB"/>
    <property type="match status" value="1"/>
</dbReference>
<gene>
    <name evidence="7" type="primary">mcpS</name>
    <name evidence="7" type="ORF">CLOSAC_03200</name>
</gene>
<dbReference type="GO" id="GO:0004888">
    <property type="term" value="F:transmembrane signaling receptor activity"/>
    <property type="evidence" value="ECO:0007669"/>
    <property type="project" value="InterPro"/>
</dbReference>
<dbReference type="InterPro" id="IPR004089">
    <property type="entry name" value="MCPsignal_dom"/>
</dbReference>
<evidence type="ECO:0000256" key="4">
    <source>
        <dbReference type="SAM" id="Phobius"/>
    </source>
</evidence>
<dbReference type="Pfam" id="PF00015">
    <property type="entry name" value="MCPsignal"/>
    <property type="match status" value="1"/>
</dbReference>
<comment type="caution">
    <text evidence="7">The sequence shown here is derived from an EMBL/GenBank/DDBJ whole genome shotgun (WGS) entry which is preliminary data.</text>
</comment>
<dbReference type="GO" id="GO:0006935">
    <property type="term" value="P:chemotaxis"/>
    <property type="evidence" value="ECO:0007669"/>
    <property type="project" value="InterPro"/>
</dbReference>
<sequence>MNNLKVKSKLILFSAIALFLTSIMSGVGYYYISKSNKDMKALYNDNLLSVQWLNDNRNQARAIEADLYYILLHTEDKNKQSEKVKDIETRQNNFFENWKKYKQVATDQYETDRIPVIESNLEKYTSVRDSAIKLAVQGDQKAAMDQLKTVDSNEEQFQDTLKEIAIYNTNLAEQLSIQNTKNFDTSKVVFLIIFLIAIGIGTILTFVISKSISYPLILGINHLKKVADGDFTTNESERFINRKDEIGEIANTIQLMQNSLKQLIGKVKDESKSIETVVINVSEDMNNLNGNIEEVAATTEELSAGMEETAASAQEMNSTANEIEKAVNSIAKKAEEGAIEASEINKRAIDTRDSVIKSQERSLGIFNTINERLKIAMEQSKVVEEINVLSETIKGVLSQTNLLALNASIEAARAGEAGRSFAVVADQIKNLAEESENTIIEIQNVTKKVISSVNDLSSSSHELLNFMSADVQHDYDSMINVADKYSKDAEFVSNLVLDFSSTSEELLASLENVVNTIEQVAAASNEGAEGTYNIADKIVAVTEKSNRVAEEVAKSKNSSQQLNEQISKFKI</sequence>
<evidence type="ECO:0000313" key="8">
    <source>
        <dbReference type="Proteomes" id="UP000191154"/>
    </source>
</evidence>
<keyword evidence="1 3" id="KW-0807">Transducer</keyword>
<dbReference type="EMBL" id="LZYZ01000001">
    <property type="protein sequence ID" value="OOM16049.1"/>
    <property type="molecule type" value="Genomic_DNA"/>
</dbReference>
<evidence type="ECO:0000256" key="3">
    <source>
        <dbReference type="PROSITE-ProRule" id="PRU00284"/>
    </source>
</evidence>
<dbReference type="RefSeq" id="WP_176127327.1">
    <property type="nucleotide sequence ID" value="NZ_LZYZ01000001.1"/>
</dbReference>
<dbReference type="PROSITE" id="PS50111">
    <property type="entry name" value="CHEMOTAXIS_TRANSDUC_2"/>
    <property type="match status" value="1"/>
</dbReference>
<evidence type="ECO:0000259" key="6">
    <source>
        <dbReference type="PROSITE" id="PS50885"/>
    </source>
</evidence>
<dbReference type="GO" id="GO:0007165">
    <property type="term" value="P:signal transduction"/>
    <property type="evidence" value="ECO:0007669"/>
    <property type="project" value="UniProtKB-KW"/>
</dbReference>
<keyword evidence="4" id="KW-0812">Transmembrane</keyword>
<comment type="similarity">
    <text evidence="2">Belongs to the methyl-accepting chemotaxis (MCP) protein family.</text>
</comment>
<dbReference type="PRINTS" id="PR00260">
    <property type="entry name" value="CHEMTRNSDUCR"/>
</dbReference>
<protein>
    <submittedName>
        <fullName evidence="7">Methyl-accepting chemotaxis protein McpS</fullName>
    </submittedName>
</protein>
<keyword evidence="4" id="KW-1133">Transmembrane helix</keyword>
<dbReference type="PANTHER" id="PTHR32089:SF112">
    <property type="entry name" value="LYSOZYME-LIKE PROTEIN-RELATED"/>
    <property type="match status" value="1"/>
</dbReference>
<dbReference type="PROSITE" id="PS50885">
    <property type="entry name" value="HAMP"/>
    <property type="match status" value="1"/>
</dbReference>
<dbReference type="Gene3D" id="1.10.287.950">
    <property type="entry name" value="Methyl-accepting chemotaxis protein"/>
    <property type="match status" value="1"/>
</dbReference>
<dbReference type="InterPro" id="IPR003660">
    <property type="entry name" value="HAMP_dom"/>
</dbReference>
<dbReference type="STRING" id="169679.CSACC_37250"/>
<proteinExistence type="inferred from homology"/>
<feature type="domain" description="HAMP" evidence="6">
    <location>
        <begin position="221"/>
        <end position="265"/>
    </location>
</feature>
<evidence type="ECO:0000256" key="1">
    <source>
        <dbReference type="ARBA" id="ARBA00023224"/>
    </source>
</evidence>
<feature type="transmembrane region" description="Helical" evidence="4">
    <location>
        <begin position="12"/>
        <end position="32"/>
    </location>
</feature>
<feature type="transmembrane region" description="Helical" evidence="4">
    <location>
        <begin position="188"/>
        <end position="208"/>
    </location>
</feature>
<dbReference type="Proteomes" id="UP000191154">
    <property type="component" value="Unassembled WGS sequence"/>
</dbReference>
<dbReference type="CDD" id="cd06225">
    <property type="entry name" value="HAMP"/>
    <property type="match status" value="1"/>
</dbReference>
<name>A0A1S8NHU7_CLOSA</name>
<dbReference type="Pfam" id="PF12729">
    <property type="entry name" value="4HB_MCP_1"/>
    <property type="match status" value="1"/>
</dbReference>
<dbReference type="InterPro" id="IPR004090">
    <property type="entry name" value="Chemotax_Me-accpt_rcpt"/>
</dbReference>
<organism evidence="7 8">
    <name type="scientific">Clostridium saccharobutylicum</name>
    <dbReference type="NCBI Taxonomy" id="169679"/>
    <lineage>
        <taxon>Bacteria</taxon>
        <taxon>Bacillati</taxon>
        <taxon>Bacillota</taxon>
        <taxon>Clostridia</taxon>
        <taxon>Eubacteriales</taxon>
        <taxon>Clostridiaceae</taxon>
        <taxon>Clostridium</taxon>
    </lineage>
</organism>
<dbReference type="AlphaFoldDB" id="A0A1S8NHU7"/>
<evidence type="ECO:0000313" key="7">
    <source>
        <dbReference type="EMBL" id="OOM16049.1"/>
    </source>
</evidence>
<dbReference type="Pfam" id="PF00672">
    <property type="entry name" value="HAMP"/>
    <property type="match status" value="1"/>
</dbReference>
<dbReference type="SUPFAM" id="SSF58104">
    <property type="entry name" value="Methyl-accepting chemotaxis protein (MCP) signaling domain"/>
    <property type="match status" value="1"/>
</dbReference>
<dbReference type="InterPro" id="IPR024478">
    <property type="entry name" value="HlyB_4HB_MCP"/>
</dbReference>
<evidence type="ECO:0000259" key="5">
    <source>
        <dbReference type="PROSITE" id="PS50111"/>
    </source>
</evidence>
<dbReference type="GO" id="GO:0016020">
    <property type="term" value="C:membrane"/>
    <property type="evidence" value="ECO:0007669"/>
    <property type="project" value="InterPro"/>
</dbReference>
<evidence type="ECO:0000256" key="2">
    <source>
        <dbReference type="ARBA" id="ARBA00029447"/>
    </source>
</evidence>
<reference evidence="7 8" key="1">
    <citation type="submission" date="2016-05" db="EMBL/GenBank/DDBJ databases">
        <title>Microbial solvent formation.</title>
        <authorList>
            <person name="Poehlein A."/>
            <person name="Montoya Solano J.D."/>
            <person name="Flitsch S."/>
            <person name="Krabben P."/>
            <person name="Duerre P."/>
            <person name="Daniel R."/>
        </authorList>
    </citation>
    <scope>NUCLEOTIDE SEQUENCE [LARGE SCALE GENOMIC DNA]</scope>
    <source>
        <strain evidence="7 8">L1-8</strain>
    </source>
</reference>